<dbReference type="Gene3D" id="3.40.50.720">
    <property type="entry name" value="NAD(P)-binding Rossmann-like Domain"/>
    <property type="match status" value="1"/>
</dbReference>
<protein>
    <recommendedName>
        <fullName evidence="3">NAD-dependent epimerase/dehydratase domain-containing protein</fullName>
    </recommendedName>
</protein>
<sequence>MTVTDTTVQSSGLFLMAGVNSFIVSYNANILLHLGYAEAFAERHPGGNFETILVPDVNAEGAYEGALDDVQGIVHVAEDMTFGADPNQIITPKANGVRNLLRTAAKSKSVKRFILTRRNCAAFNLVPGEEIGVHVGPRN</sequence>
<keyword evidence="2" id="KW-1185">Reference proteome</keyword>
<dbReference type="Proteomes" id="UP000800038">
    <property type="component" value="Unassembled WGS sequence"/>
</dbReference>
<accession>A0A6A5T6J9</accession>
<reference evidence="1" key="1">
    <citation type="journal article" date="2020" name="Stud. Mycol.">
        <title>101 Dothideomycetes genomes: a test case for predicting lifestyles and emergence of pathogens.</title>
        <authorList>
            <person name="Haridas S."/>
            <person name="Albert R."/>
            <person name="Binder M."/>
            <person name="Bloem J."/>
            <person name="Labutti K."/>
            <person name="Salamov A."/>
            <person name="Andreopoulos B."/>
            <person name="Baker S."/>
            <person name="Barry K."/>
            <person name="Bills G."/>
            <person name="Bluhm B."/>
            <person name="Cannon C."/>
            <person name="Castanera R."/>
            <person name="Culley D."/>
            <person name="Daum C."/>
            <person name="Ezra D."/>
            <person name="Gonzalez J."/>
            <person name="Henrissat B."/>
            <person name="Kuo A."/>
            <person name="Liang C."/>
            <person name="Lipzen A."/>
            <person name="Lutzoni F."/>
            <person name="Magnuson J."/>
            <person name="Mondo S."/>
            <person name="Nolan M."/>
            <person name="Ohm R."/>
            <person name="Pangilinan J."/>
            <person name="Park H.-J."/>
            <person name="Ramirez L."/>
            <person name="Alfaro M."/>
            <person name="Sun H."/>
            <person name="Tritt A."/>
            <person name="Yoshinaga Y."/>
            <person name="Zwiers L.-H."/>
            <person name="Turgeon B."/>
            <person name="Goodwin S."/>
            <person name="Spatafora J."/>
            <person name="Crous P."/>
            <person name="Grigoriev I."/>
        </authorList>
    </citation>
    <scope>NUCLEOTIDE SEQUENCE</scope>
    <source>
        <strain evidence="1">CBS 161.51</strain>
    </source>
</reference>
<proteinExistence type="predicted"/>
<dbReference type="OrthoDB" id="2735536at2759"/>
<organism evidence="1 2">
    <name type="scientific">Clathrospora elynae</name>
    <dbReference type="NCBI Taxonomy" id="706981"/>
    <lineage>
        <taxon>Eukaryota</taxon>
        <taxon>Fungi</taxon>
        <taxon>Dikarya</taxon>
        <taxon>Ascomycota</taxon>
        <taxon>Pezizomycotina</taxon>
        <taxon>Dothideomycetes</taxon>
        <taxon>Pleosporomycetidae</taxon>
        <taxon>Pleosporales</taxon>
        <taxon>Diademaceae</taxon>
        <taxon>Clathrospora</taxon>
    </lineage>
</organism>
<gene>
    <name evidence="1" type="ORF">EJ02DRAFT_418498</name>
</gene>
<evidence type="ECO:0000313" key="1">
    <source>
        <dbReference type="EMBL" id="KAF1946386.1"/>
    </source>
</evidence>
<dbReference type="EMBL" id="ML976003">
    <property type="protein sequence ID" value="KAF1946386.1"/>
    <property type="molecule type" value="Genomic_DNA"/>
</dbReference>
<evidence type="ECO:0008006" key="3">
    <source>
        <dbReference type="Google" id="ProtNLM"/>
    </source>
</evidence>
<dbReference type="AlphaFoldDB" id="A0A6A5T6J9"/>
<name>A0A6A5T6J9_9PLEO</name>
<dbReference type="InterPro" id="IPR036291">
    <property type="entry name" value="NAD(P)-bd_dom_sf"/>
</dbReference>
<evidence type="ECO:0000313" key="2">
    <source>
        <dbReference type="Proteomes" id="UP000800038"/>
    </source>
</evidence>
<dbReference type="SUPFAM" id="SSF51735">
    <property type="entry name" value="NAD(P)-binding Rossmann-fold domains"/>
    <property type="match status" value="1"/>
</dbReference>